<evidence type="ECO:0000256" key="8">
    <source>
        <dbReference type="PIRSR" id="PIRSR602401-1"/>
    </source>
</evidence>
<dbReference type="InterPro" id="IPR001128">
    <property type="entry name" value="Cyt_P450"/>
</dbReference>
<organism evidence="11 12">
    <name type="scientific">Moelleriella libera RCEF 2490</name>
    <dbReference type="NCBI Taxonomy" id="1081109"/>
    <lineage>
        <taxon>Eukaryota</taxon>
        <taxon>Fungi</taxon>
        <taxon>Dikarya</taxon>
        <taxon>Ascomycota</taxon>
        <taxon>Pezizomycotina</taxon>
        <taxon>Sordariomycetes</taxon>
        <taxon>Hypocreomycetidae</taxon>
        <taxon>Hypocreales</taxon>
        <taxon>Clavicipitaceae</taxon>
        <taxon>Moelleriella</taxon>
    </lineage>
</organism>
<comment type="similarity">
    <text evidence="2 9">Belongs to the cytochrome P450 family.</text>
</comment>
<evidence type="ECO:0000313" key="11">
    <source>
        <dbReference type="EMBL" id="KZZ97691.1"/>
    </source>
</evidence>
<dbReference type="GO" id="GO:0005506">
    <property type="term" value="F:iron ion binding"/>
    <property type="evidence" value="ECO:0007669"/>
    <property type="project" value="InterPro"/>
</dbReference>
<keyword evidence="10" id="KW-0812">Transmembrane</keyword>
<dbReference type="OrthoDB" id="3945418at2759"/>
<dbReference type="Pfam" id="PF00067">
    <property type="entry name" value="p450"/>
    <property type="match status" value="1"/>
</dbReference>
<proteinExistence type="inferred from homology"/>
<evidence type="ECO:0000256" key="5">
    <source>
        <dbReference type="ARBA" id="ARBA00023002"/>
    </source>
</evidence>
<dbReference type="Gene3D" id="1.10.630.10">
    <property type="entry name" value="Cytochrome P450"/>
    <property type="match status" value="1"/>
</dbReference>
<keyword evidence="12" id="KW-1185">Reference proteome</keyword>
<evidence type="ECO:0000256" key="2">
    <source>
        <dbReference type="ARBA" id="ARBA00010617"/>
    </source>
</evidence>
<keyword evidence="7 9" id="KW-0503">Monooxygenase</keyword>
<dbReference type="InterPro" id="IPR050121">
    <property type="entry name" value="Cytochrome_P450_monoxygenase"/>
</dbReference>
<dbReference type="GO" id="GO:0016705">
    <property type="term" value="F:oxidoreductase activity, acting on paired donors, with incorporation or reduction of molecular oxygen"/>
    <property type="evidence" value="ECO:0007669"/>
    <property type="project" value="InterPro"/>
</dbReference>
<gene>
    <name evidence="11" type="ORF">AAL_03655</name>
</gene>
<feature type="transmembrane region" description="Helical" evidence="10">
    <location>
        <begin position="12"/>
        <end position="30"/>
    </location>
</feature>
<name>A0A168DFL6_9HYPO</name>
<keyword evidence="6 8" id="KW-0408">Iron</keyword>
<dbReference type="PRINTS" id="PR00385">
    <property type="entry name" value="P450"/>
</dbReference>
<dbReference type="PROSITE" id="PS00086">
    <property type="entry name" value="CYTOCHROME_P450"/>
    <property type="match status" value="1"/>
</dbReference>
<dbReference type="Proteomes" id="UP000078544">
    <property type="component" value="Unassembled WGS sequence"/>
</dbReference>
<comment type="cofactor">
    <cofactor evidence="1 8">
        <name>heme</name>
        <dbReference type="ChEBI" id="CHEBI:30413"/>
    </cofactor>
</comment>
<accession>A0A168DFL6</accession>
<sequence>MEYLRSLSWPHIAGAIVVYAISLGFYRLFLHPLARFPGPRLAALTRYYEAYYDVICNGQYTFKIAKLHEKYGPIIRISPYELHCADPAFFEKLYGQDSRLDKYAWSYDAFSAPESTICTIGHEAHRRRRAPLNPFFSKASVARKQDIIRVAVDKLCQRISTFSDSQRSMNLSHAMSALARDVSAQFILAKSYNNLDAEDFDAGMTGVLQSSGAIWRVTKHVRWLGPLVKSMPLGLIEKIGDDGTKAFMGFLKDVLVIATDAVKTASRPDRIEEKKSLVDEILDSDLPPAEKTITRMNDELGTITGAAFETTANVLRLVLYFVYQDARILETLREEITASLRSSRRAEVVDMDISALEQLPYLTAVLREGLRLSPGIATRMARVAPGQTLAYNQWQIPPGTPVGMTSLLLHMDEDLYPDPKRFEPERWLDVSFRRKADKTFSPFSKGTRICLGMHLAWAELYMVVASLVDQFDFKFIDAGLKDIECVSDQFIPGFQDLSGIKVKVTRASGGI</sequence>
<dbReference type="GO" id="GO:0020037">
    <property type="term" value="F:heme binding"/>
    <property type="evidence" value="ECO:0007669"/>
    <property type="project" value="InterPro"/>
</dbReference>
<dbReference type="CDD" id="cd11062">
    <property type="entry name" value="CYP58-like"/>
    <property type="match status" value="1"/>
</dbReference>
<keyword evidence="4 8" id="KW-0479">Metal-binding</keyword>
<evidence type="ECO:0000256" key="7">
    <source>
        <dbReference type="ARBA" id="ARBA00023033"/>
    </source>
</evidence>
<evidence type="ECO:0000256" key="10">
    <source>
        <dbReference type="SAM" id="Phobius"/>
    </source>
</evidence>
<evidence type="ECO:0000256" key="4">
    <source>
        <dbReference type="ARBA" id="ARBA00022723"/>
    </source>
</evidence>
<comment type="caution">
    <text evidence="11">The sequence shown here is derived from an EMBL/GenBank/DDBJ whole genome shotgun (WGS) entry which is preliminary data.</text>
</comment>
<evidence type="ECO:0000256" key="9">
    <source>
        <dbReference type="RuleBase" id="RU000461"/>
    </source>
</evidence>
<dbReference type="InterPro" id="IPR036396">
    <property type="entry name" value="Cyt_P450_sf"/>
</dbReference>
<dbReference type="EMBL" id="AZGY01000006">
    <property type="protein sequence ID" value="KZZ97691.1"/>
    <property type="molecule type" value="Genomic_DNA"/>
</dbReference>
<dbReference type="InterPro" id="IPR017972">
    <property type="entry name" value="Cyt_P450_CS"/>
</dbReference>
<evidence type="ECO:0000256" key="1">
    <source>
        <dbReference type="ARBA" id="ARBA00001971"/>
    </source>
</evidence>
<evidence type="ECO:0000256" key="6">
    <source>
        <dbReference type="ARBA" id="ARBA00023004"/>
    </source>
</evidence>
<dbReference type="STRING" id="1081109.A0A168DFL6"/>
<keyword evidence="5 9" id="KW-0560">Oxidoreductase</keyword>
<protein>
    <submittedName>
        <fullName evidence="11">Trichodiene oxygenase</fullName>
    </submittedName>
</protein>
<dbReference type="SUPFAM" id="SSF48264">
    <property type="entry name" value="Cytochrome P450"/>
    <property type="match status" value="1"/>
</dbReference>
<dbReference type="AlphaFoldDB" id="A0A168DFL6"/>
<dbReference type="GO" id="GO:0004497">
    <property type="term" value="F:monooxygenase activity"/>
    <property type="evidence" value="ECO:0007669"/>
    <property type="project" value="UniProtKB-KW"/>
</dbReference>
<keyword evidence="10" id="KW-0472">Membrane</keyword>
<dbReference type="PANTHER" id="PTHR24305">
    <property type="entry name" value="CYTOCHROME P450"/>
    <property type="match status" value="1"/>
</dbReference>
<dbReference type="InterPro" id="IPR002401">
    <property type="entry name" value="Cyt_P450_E_grp-I"/>
</dbReference>
<evidence type="ECO:0000313" key="12">
    <source>
        <dbReference type="Proteomes" id="UP000078544"/>
    </source>
</evidence>
<reference evidence="11 12" key="1">
    <citation type="journal article" date="2016" name="Genome Biol. Evol.">
        <title>Divergent and convergent evolution of fungal pathogenicity.</title>
        <authorList>
            <person name="Shang Y."/>
            <person name="Xiao G."/>
            <person name="Zheng P."/>
            <person name="Cen K."/>
            <person name="Zhan S."/>
            <person name="Wang C."/>
        </authorList>
    </citation>
    <scope>NUCLEOTIDE SEQUENCE [LARGE SCALE GENOMIC DNA]</scope>
    <source>
        <strain evidence="11 12">RCEF 2490</strain>
    </source>
</reference>
<feature type="binding site" description="axial binding residue" evidence="8">
    <location>
        <position position="450"/>
    </location>
    <ligand>
        <name>heme</name>
        <dbReference type="ChEBI" id="CHEBI:30413"/>
    </ligand>
    <ligandPart>
        <name>Fe</name>
        <dbReference type="ChEBI" id="CHEBI:18248"/>
    </ligandPart>
</feature>
<keyword evidence="3 8" id="KW-0349">Heme</keyword>
<evidence type="ECO:0000256" key="3">
    <source>
        <dbReference type="ARBA" id="ARBA00022617"/>
    </source>
</evidence>
<dbReference type="PRINTS" id="PR00463">
    <property type="entry name" value="EP450I"/>
</dbReference>
<dbReference type="PANTHER" id="PTHR24305:SF157">
    <property type="entry name" value="N-ACETYLTRYPTOPHAN 6-HYDROXYLASE IVOC-RELATED"/>
    <property type="match status" value="1"/>
</dbReference>
<keyword evidence="10" id="KW-1133">Transmembrane helix</keyword>